<keyword evidence="10" id="KW-1185">Reference proteome</keyword>
<dbReference type="KEGG" id="bbes:BESB_058610"/>
<dbReference type="InterPro" id="IPR039189">
    <property type="entry name" value="Fcp1"/>
</dbReference>
<dbReference type="GO" id="GO:0005634">
    <property type="term" value="C:nucleus"/>
    <property type="evidence" value="ECO:0007669"/>
    <property type="project" value="UniProtKB-SubCell"/>
</dbReference>
<feature type="compositionally biased region" description="Basic and acidic residues" evidence="7">
    <location>
        <begin position="499"/>
        <end position="511"/>
    </location>
</feature>
<evidence type="ECO:0000313" key="9">
    <source>
        <dbReference type="EMBL" id="PFH34974.1"/>
    </source>
</evidence>
<sequence length="1406" mass="149774">MDAHASPRATRNGWGCGDAARRKRMRLHEESTERTEAFFPKTDYSGSVRSSASLCVSSSSTSLTAACTSRSHQTSSFDYSFFSSSVFSASDSAPSEATASAEAERREHVFLPPKACKALPLTLQWVVHPGAFVVAGQTLALLYPEASSPSSASYPPASSSSSSAGAREEVKCGGAGARRDAGSAEVAESGASAAGEGGDATAKDESQEKKAQAALQCFNLAAPVAGRVVKLAVEPGALIREDRLCLCEIEAASCTHPLVVGGLCAVCGVEIRDTHVQEQTVQAGFVSKHKDLRLDREVARRMEYERMAMLLAQRKLCLILDLDNTLLQASPDPPPADGPPLIVLDDFLHAPSHSARAPTSAASCTNASPRTAAACSAGEAIKGVNQEAAKVESGAERELSGLVEGVEAAAREDRDSCEGAAAQVSSSQLLNGQAEEGRGEAHALHTANAKSRQPGEASERSVSSQETCSDSHGARGDKAGNEGKAREAREDGEPAEAGIEGRRAESRGKARGNETYRAYSCLAPQPAFHPPWILRRGVWAPPPSVACSSWEATCFPARERRRMKRDEAPEEKKEASEPQGAKEAPKAAKDGEQEGDPTNACKRRCGKRGAAQAGEKEAYPHYREDEEGERIRRILESSVMCVRVAADASRVSSRARSSRRAEKCSRASTFSQQSALASSASPAASAASSVGSRDAPCQPPLPCEQHITFFKIRPGCLNFLRHAAKRFELYMYTMGTALHAAMALRILDPDRRFFGRRVFSREDAVNGLKEIESIFPHDKKMVLVVDDLECMWSYAPCCIKIQGYHYFADSSAADARRILPHNYTHWLSMARPYCNFLPSVQQQVRPEDRVRGSSKATLSDAGRPPSSPEDIASFSSAASSSSSVSSSTDSSAFPASSSPAASSSALSASSSSASSSSASPSSSCAASSSFFSSSASSSTPSPPGGSERGDSDRGVAYEASSGAGAAPPPSPSSLPAATASSALSPPSSSPSSDSSSAPSSNEPADGSPATPAAAFDRDGFRIPAVLRKLARLPRERSAGGAVPQPRPASSSASGDSSRRAEPAFSRGAASSSPHSPPFFKPSLIEDSDRQLLYLTHMLNVLHRLFYRAADRVVAAASPASPSAGSAERLQSAESGGGDFQEDDRKKDEDASWRQRAENAEEEGERRRKGAEFWNADRTGSLLSLLPDIAWVLESVRGQTLKGVTLSSSGVQGQQLARFTDTDLARLALTIGANVVDSFRSSVTHLLCTKVTDKYNRAGDLKIHRPHVMWLEKALYTWRRPDETPFEFRRCEGRYRSFWEVEDSQPPSEETYRPVEARVEAKLRAAQEPFLLQLSRDELRRRGEAEAAEAAEERNTVPVKLEDGATGGGADGAGANEEASDEQTWDDFWADAFDDIGGGGEENGDSI</sequence>
<feature type="region of interest" description="Disordered" evidence="7">
    <location>
        <begin position="844"/>
        <end position="919"/>
    </location>
</feature>
<name>A0A2A9MCM2_BESBE</name>
<evidence type="ECO:0000256" key="3">
    <source>
        <dbReference type="ARBA" id="ARBA00022801"/>
    </source>
</evidence>
<keyword evidence="4" id="KW-0539">Nucleus</keyword>
<feature type="compositionally biased region" description="Basic and acidic residues" evidence="7">
    <location>
        <begin position="1142"/>
        <end position="1158"/>
    </location>
</feature>
<dbReference type="InterPro" id="IPR004274">
    <property type="entry name" value="FCP1_dom"/>
</dbReference>
<dbReference type="Gene3D" id="1.10.287.470">
    <property type="entry name" value="Helix hairpin bin"/>
    <property type="match status" value="1"/>
</dbReference>
<accession>A0A2A9MCM2</accession>
<dbReference type="EC" id="3.1.3.16" evidence="2"/>
<dbReference type="EMBL" id="NWUJ01000005">
    <property type="protein sequence ID" value="PFH34974.1"/>
    <property type="molecule type" value="Genomic_DNA"/>
</dbReference>
<dbReference type="InterPro" id="IPR023214">
    <property type="entry name" value="HAD_sf"/>
</dbReference>
<dbReference type="GO" id="GO:0008420">
    <property type="term" value="F:RNA polymerase II CTD heptapeptide repeat phosphatase activity"/>
    <property type="evidence" value="ECO:0007669"/>
    <property type="project" value="InterPro"/>
</dbReference>
<comment type="caution">
    <text evidence="9">The sequence shown here is derived from an EMBL/GenBank/DDBJ whole genome shotgun (WGS) entry which is preliminary data.</text>
</comment>
<feature type="compositionally biased region" description="Polar residues" evidence="7">
    <location>
        <begin position="460"/>
        <end position="470"/>
    </location>
</feature>
<evidence type="ECO:0000256" key="5">
    <source>
        <dbReference type="ARBA" id="ARBA00047761"/>
    </source>
</evidence>
<protein>
    <recommendedName>
        <fullName evidence="2">protein-serine/threonine phosphatase</fullName>
        <ecNumber evidence="2">3.1.3.16</ecNumber>
    </recommendedName>
</protein>
<dbReference type="Gene3D" id="3.40.50.1000">
    <property type="entry name" value="HAD superfamily/HAD-like"/>
    <property type="match status" value="2"/>
</dbReference>
<dbReference type="VEuPathDB" id="ToxoDB:BESB_058610"/>
<dbReference type="PANTHER" id="PTHR23081">
    <property type="entry name" value="RNA POLYMERASE II CTD PHOSPHATASE"/>
    <property type="match status" value="1"/>
</dbReference>
<evidence type="ECO:0000256" key="6">
    <source>
        <dbReference type="ARBA" id="ARBA00048336"/>
    </source>
</evidence>
<dbReference type="GeneID" id="40310789"/>
<comment type="catalytic activity">
    <reaction evidence="6">
        <text>O-phospho-L-threonyl-[protein] + H2O = L-threonyl-[protein] + phosphate</text>
        <dbReference type="Rhea" id="RHEA:47004"/>
        <dbReference type="Rhea" id="RHEA-COMP:11060"/>
        <dbReference type="Rhea" id="RHEA-COMP:11605"/>
        <dbReference type="ChEBI" id="CHEBI:15377"/>
        <dbReference type="ChEBI" id="CHEBI:30013"/>
        <dbReference type="ChEBI" id="CHEBI:43474"/>
        <dbReference type="ChEBI" id="CHEBI:61977"/>
        <dbReference type="EC" id="3.1.3.16"/>
    </reaction>
</comment>
<proteinExistence type="predicted"/>
<organism evidence="9 10">
    <name type="scientific">Besnoitia besnoiti</name>
    <name type="common">Apicomplexan protozoan</name>
    <dbReference type="NCBI Taxonomy" id="94643"/>
    <lineage>
        <taxon>Eukaryota</taxon>
        <taxon>Sar</taxon>
        <taxon>Alveolata</taxon>
        <taxon>Apicomplexa</taxon>
        <taxon>Conoidasida</taxon>
        <taxon>Coccidia</taxon>
        <taxon>Eucoccidiorida</taxon>
        <taxon>Eimeriorina</taxon>
        <taxon>Sarcocystidae</taxon>
        <taxon>Besnoitia</taxon>
    </lineage>
</organism>
<dbReference type="PROSITE" id="PS50969">
    <property type="entry name" value="FCP1"/>
    <property type="match status" value="1"/>
</dbReference>
<dbReference type="RefSeq" id="XP_029218983.1">
    <property type="nucleotide sequence ID" value="XM_029364275.1"/>
</dbReference>
<feature type="domain" description="FCP1 homology" evidence="8">
    <location>
        <begin position="661"/>
        <end position="825"/>
    </location>
</feature>
<feature type="compositionally biased region" description="Basic and acidic residues" evidence="7">
    <location>
        <begin position="583"/>
        <end position="592"/>
    </location>
</feature>
<feature type="compositionally biased region" description="Low complexity" evidence="7">
    <location>
        <begin position="973"/>
        <end position="1000"/>
    </location>
</feature>
<feature type="region of interest" description="Disordered" evidence="7">
    <location>
        <begin position="1343"/>
        <end position="1406"/>
    </location>
</feature>
<feature type="region of interest" description="Disordered" evidence="7">
    <location>
        <begin position="434"/>
        <end position="511"/>
    </location>
</feature>
<feature type="compositionally biased region" description="Basic and acidic residues" evidence="7">
    <location>
        <begin position="564"/>
        <end position="576"/>
    </location>
</feature>
<evidence type="ECO:0000256" key="7">
    <source>
        <dbReference type="SAM" id="MobiDB-lite"/>
    </source>
</evidence>
<dbReference type="Proteomes" id="UP000224006">
    <property type="component" value="Chromosome V"/>
</dbReference>
<feature type="compositionally biased region" description="Acidic residues" evidence="7">
    <location>
        <begin position="1377"/>
        <end position="1393"/>
    </location>
</feature>
<feature type="region of interest" description="Disordered" evidence="7">
    <location>
        <begin position="149"/>
        <end position="206"/>
    </location>
</feature>
<feature type="region of interest" description="Disordered" evidence="7">
    <location>
        <begin position="1030"/>
        <end position="1076"/>
    </location>
</feature>
<feature type="region of interest" description="Disordered" evidence="7">
    <location>
        <begin position="932"/>
        <end position="1017"/>
    </location>
</feature>
<comment type="catalytic activity">
    <reaction evidence="5">
        <text>O-phospho-L-seryl-[protein] + H2O = L-seryl-[protein] + phosphate</text>
        <dbReference type="Rhea" id="RHEA:20629"/>
        <dbReference type="Rhea" id="RHEA-COMP:9863"/>
        <dbReference type="Rhea" id="RHEA-COMP:11604"/>
        <dbReference type="ChEBI" id="CHEBI:15377"/>
        <dbReference type="ChEBI" id="CHEBI:29999"/>
        <dbReference type="ChEBI" id="CHEBI:43474"/>
        <dbReference type="ChEBI" id="CHEBI:83421"/>
        <dbReference type="EC" id="3.1.3.16"/>
    </reaction>
</comment>
<dbReference type="SMART" id="SM00577">
    <property type="entry name" value="CPDc"/>
    <property type="match status" value="1"/>
</dbReference>
<dbReference type="Gene3D" id="3.40.50.10190">
    <property type="entry name" value="BRCT domain"/>
    <property type="match status" value="1"/>
</dbReference>
<dbReference type="Gene3D" id="2.40.50.100">
    <property type="match status" value="1"/>
</dbReference>
<evidence type="ECO:0000313" key="10">
    <source>
        <dbReference type="Proteomes" id="UP000224006"/>
    </source>
</evidence>
<dbReference type="SUPFAM" id="SSF56784">
    <property type="entry name" value="HAD-like"/>
    <property type="match status" value="1"/>
</dbReference>
<feature type="compositionally biased region" description="Low complexity" evidence="7">
    <location>
        <begin position="149"/>
        <end position="164"/>
    </location>
</feature>
<dbReference type="OrthoDB" id="10249888at2759"/>
<comment type="subcellular location">
    <subcellularLocation>
        <location evidence="1">Nucleus</location>
    </subcellularLocation>
</comment>
<feature type="region of interest" description="Disordered" evidence="7">
    <location>
        <begin position="561"/>
        <end position="606"/>
    </location>
</feature>
<feature type="compositionally biased region" description="Low complexity" evidence="7">
    <location>
        <begin position="872"/>
        <end position="919"/>
    </location>
</feature>
<evidence type="ECO:0000256" key="4">
    <source>
        <dbReference type="ARBA" id="ARBA00023242"/>
    </source>
</evidence>
<evidence type="ECO:0000256" key="1">
    <source>
        <dbReference type="ARBA" id="ARBA00004123"/>
    </source>
</evidence>
<dbReference type="STRING" id="94643.A0A2A9MCM2"/>
<keyword evidence="3" id="KW-0378">Hydrolase</keyword>
<dbReference type="Pfam" id="PF03031">
    <property type="entry name" value="NIF"/>
    <property type="match status" value="1"/>
</dbReference>
<feature type="compositionally biased region" description="Basic and acidic residues" evidence="7">
    <location>
        <begin position="1343"/>
        <end position="1362"/>
    </location>
</feature>
<evidence type="ECO:0000256" key="2">
    <source>
        <dbReference type="ARBA" id="ARBA00013081"/>
    </source>
</evidence>
<feature type="compositionally biased region" description="Low complexity" evidence="7">
    <location>
        <begin position="183"/>
        <end position="194"/>
    </location>
</feature>
<dbReference type="InterPro" id="IPR036420">
    <property type="entry name" value="BRCT_dom_sf"/>
</dbReference>
<feature type="compositionally biased region" description="Basic and acidic residues" evidence="7">
    <location>
        <begin position="166"/>
        <end position="182"/>
    </location>
</feature>
<dbReference type="InterPro" id="IPR036412">
    <property type="entry name" value="HAD-like_sf"/>
</dbReference>
<evidence type="ECO:0000259" key="8">
    <source>
        <dbReference type="PROSITE" id="PS50969"/>
    </source>
</evidence>
<reference evidence="9 10" key="1">
    <citation type="submission" date="2017-09" db="EMBL/GenBank/DDBJ databases">
        <title>Genome sequencing of Besnoitia besnoiti strain Bb-Ger1.</title>
        <authorList>
            <person name="Schares G."/>
            <person name="Venepally P."/>
            <person name="Lorenzi H.A."/>
        </authorList>
    </citation>
    <scope>NUCLEOTIDE SEQUENCE [LARGE SCALE GENOMIC DNA]</scope>
    <source>
        <strain evidence="9 10">Bb-Ger1</strain>
    </source>
</reference>
<gene>
    <name evidence="9" type="ORF">BESB_058610</name>
</gene>
<dbReference type="SUPFAM" id="SSF52113">
    <property type="entry name" value="BRCT domain"/>
    <property type="match status" value="1"/>
</dbReference>
<dbReference type="PANTHER" id="PTHR23081:SF36">
    <property type="entry name" value="RNA POLYMERASE II SUBUNIT A C-TERMINAL DOMAIN PHOSPHATASE"/>
    <property type="match status" value="1"/>
</dbReference>
<feature type="compositionally biased region" description="Low complexity" evidence="7">
    <location>
        <begin position="1117"/>
        <end position="1126"/>
    </location>
</feature>
<feature type="compositionally biased region" description="Basic and acidic residues" evidence="7">
    <location>
        <begin position="472"/>
        <end position="492"/>
    </location>
</feature>
<feature type="region of interest" description="Disordered" evidence="7">
    <location>
        <begin position="1117"/>
        <end position="1168"/>
    </location>
</feature>